<dbReference type="GO" id="GO:0046677">
    <property type="term" value="P:response to antibiotic"/>
    <property type="evidence" value="ECO:0007669"/>
    <property type="project" value="UniProtKB-KW"/>
</dbReference>
<keyword evidence="11" id="KW-1185">Reference proteome</keyword>
<comment type="subunit">
    <text evidence="1">Homodimer.</text>
</comment>
<evidence type="ECO:0000256" key="5">
    <source>
        <dbReference type="ARBA" id="ARBA00023251"/>
    </source>
</evidence>
<evidence type="ECO:0000313" key="11">
    <source>
        <dbReference type="Proteomes" id="UP000031366"/>
    </source>
</evidence>
<evidence type="ECO:0000256" key="6">
    <source>
        <dbReference type="ARBA" id="ARBA00023315"/>
    </source>
</evidence>
<dbReference type="Gene3D" id="3.40.630.30">
    <property type="match status" value="1"/>
</dbReference>
<keyword evidence="4 10" id="KW-0808">Transferase</keyword>
<evidence type="ECO:0000256" key="8">
    <source>
        <dbReference type="ARBA" id="ARBA00048923"/>
    </source>
</evidence>
<evidence type="ECO:0000313" key="10">
    <source>
        <dbReference type="EMBL" id="KIE44993.1"/>
    </source>
</evidence>
<dbReference type="InterPro" id="IPR000182">
    <property type="entry name" value="GNAT_dom"/>
</dbReference>
<dbReference type="AlphaFoldDB" id="A0A0C1U0G1"/>
<evidence type="ECO:0000256" key="4">
    <source>
        <dbReference type="ARBA" id="ARBA00022679"/>
    </source>
</evidence>
<dbReference type="PIRSF" id="PIRSF000452">
    <property type="entry name" value="6-N-acetyltransf"/>
    <property type="match status" value="1"/>
</dbReference>
<proteinExistence type="predicted"/>
<dbReference type="PANTHER" id="PTHR43420">
    <property type="entry name" value="ACETYLTRANSFERASE"/>
    <property type="match status" value="1"/>
</dbReference>
<feature type="domain" description="N-acetyltransferase" evidence="9">
    <location>
        <begin position="3"/>
        <end position="148"/>
    </location>
</feature>
<dbReference type="InterPro" id="IPR050680">
    <property type="entry name" value="YpeA/RimI_acetyltransf"/>
</dbReference>
<dbReference type="RefSeq" id="WP_052268267.1">
    <property type="nucleotide sequence ID" value="NZ_AYSO01000020.1"/>
</dbReference>
<gene>
    <name evidence="10" type="ORF">U732_414</name>
</gene>
<evidence type="ECO:0000259" key="9">
    <source>
        <dbReference type="PROSITE" id="PS51186"/>
    </source>
</evidence>
<protein>
    <recommendedName>
        <fullName evidence="3">Aminoglycoside N(6')-acetyltransferase type 1</fullName>
        <ecNumber evidence="2">2.3.1.82</ecNumber>
    </recommendedName>
    <alternativeName>
        <fullName evidence="7">Aminoglycoside resistance protein</fullName>
    </alternativeName>
</protein>
<dbReference type="CDD" id="cd04301">
    <property type="entry name" value="NAT_SF"/>
    <property type="match status" value="1"/>
</dbReference>
<comment type="catalytic activity">
    <reaction evidence="8">
        <text>kanamycin B + acetyl-CoA = N(6')-acetylkanamycin B + CoA + H(+)</text>
        <dbReference type="Rhea" id="RHEA:16449"/>
        <dbReference type="ChEBI" id="CHEBI:15378"/>
        <dbReference type="ChEBI" id="CHEBI:57287"/>
        <dbReference type="ChEBI" id="CHEBI:57288"/>
        <dbReference type="ChEBI" id="CHEBI:58390"/>
        <dbReference type="ChEBI" id="CHEBI:58549"/>
        <dbReference type="EC" id="2.3.1.82"/>
    </reaction>
</comment>
<accession>A0A0C1U0G1</accession>
<sequence length="148" mass="17014">MNKNVVFGSLENIDDILFMALQLWPDNTYDGLREELTEILNNEKETILLYKLENEFIGFNHVAIRHDYVEGANSSPVGFIEGIFVKENHRGKGIAKILVRSGEEWAKSRGCAQMGSDVEFHNVESYNFHKKIGYTEVNRIICFLKDID</sequence>
<dbReference type="PROSITE" id="PS51186">
    <property type="entry name" value="GNAT"/>
    <property type="match status" value="1"/>
</dbReference>
<dbReference type="EMBL" id="AYSO01000020">
    <property type="protein sequence ID" value="KIE44993.1"/>
    <property type="molecule type" value="Genomic_DNA"/>
</dbReference>
<dbReference type="InterPro" id="IPR024170">
    <property type="entry name" value="Aminoglycoside_N6-AcTrfrase"/>
</dbReference>
<organism evidence="10 11">
    <name type="scientific">Clostridium argentinense CDC 2741</name>
    <dbReference type="NCBI Taxonomy" id="1418104"/>
    <lineage>
        <taxon>Bacteria</taxon>
        <taxon>Bacillati</taxon>
        <taxon>Bacillota</taxon>
        <taxon>Clostridia</taxon>
        <taxon>Eubacteriales</taxon>
        <taxon>Clostridiaceae</taxon>
        <taxon>Clostridium</taxon>
    </lineage>
</organism>
<dbReference type="NCBIfam" id="NF043067">
    <property type="entry name" value="AAC_6p_group_E"/>
    <property type="match status" value="1"/>
</dbReference>
<dbReference type="PANTHER" id="PTHR43420:SF51">
    <property type="entry name" value="PEPTIDYL-LYSINE N-ACETYLTRANSFERASE YIAC"/>
    <property type="match status" value="1"/>
</dbReference>
<dbReference type="InterPro" id="IPR016181">
    <property type="entry name" value="Acyl_CoA_acyltransferase"/>
</dbReference>
<dbReference type="Pfam" id="PF00583">
    <property type="entry name" value="Acetyltransf_1"/>
    <property type="match status" value="1"/>
</dbReference>
<dbReference type="OrthoDB" id="118633at2"/>
<dbReference type="Proteomes" id="UP000031366">
    <property type="component" value="Unassembled WGS sequence"/>
</dbReference>
<evidence type="ECO:0000256" key="2">
    <source>
        <dbReference type="ARBA" id="ARBA00012888"/>
    </source>
</evidence>
<evidence type="ECO:0000256" key="7">
    <source>
        <dbReference type="ARBA" id="ARBA00029660"/>
    </source>
</evidence>
<dbReference type="SUPFAM" id="SSF55729">
    <property type="entry name" value="Acyl-CoA N-acyltransferases (Nat)"/>
    <property type="match status" value="1"/>
</dbReference>
<reference evidence="10 11" key="1">
    <citation type="journal article" date="2015" name="Infect. Genet. Evol.">
        <title>Genomic sequences of six botulinum neurotoxin-producing strains representing three clostridial species illustrate the mobility and diversity of botulinum neurotoxin genes.</title>
        <authorList>
            <person name="Smith T.J."/>
            <person name="Hill K.K."/>
            <person name="Xie G."/>
            <person name="Foley B.T."/>
            <person name="Williamson C.H."/>
            <person name="Foster J.T."/>
            <person name="Johnson S.L."/>
            <person name="Chertkov O."/>
            <person name="Teshima H."/>
            <person name="Gibbons H.S."/>
            <person name="Johnsky L.A."/>
            <person name="Karavis M.A."/>
            <person name="Smith L.A."/>
        </authorList>
    </citation>
    <scope>NUCLEOTIDE SEQUENCE [LARGE SCALE GENOMIC DNA]</scope>
    <source>
        <strain evidence="10 11">CDC 2741</strain>
    </source>
</reference>
<evidence type="ECO:0000256" key="1">
    <source>
        <dbReference type="ARBA" id="ARBA00011738"/>
    </source>
</evidence>
<name>A0A0C1U0G1_9CLOT</name>
<evidence type="ECO:0000256" key="3">
    <source>
        <dbReference type="ARBA" id="ARBA00017677"/>
    </source>
</evidence>
<dbReference type="GO" id="GO:0047663">
    <property type="term" value="F:aminoglycoside 6'-N-acetyltransferase activity"/>
    <property type="evidence" value="ECO:0007669"/>
    <property type="project" value="UniProtKB-EC"/>
</dbReference>
<comment type="caution">
    <text evidence="10">The sequence shown here is derived from an EMBL/GenBank/DDBJ whole genome shotgun (WGS) entry which is preliminary data.</text>
</comment>
<dbReference type="EC" id="2.3.1.82" evidence="2"/>
<keyword evidence="6" id="KW-0012">Acyltransferase</keyword>
<keyword evidence="5" id="KW-0046">Antibiotic resistance</keyword>